<evidence type="ECO:0000256" key="3">
    <source>
        <dbReference type="ARBA" id="ARBA00023163"/>
    </source>
</evidence>
<dbReference type="Pfam" id="PF09339">
    <property type="entry name" value="HTH_IclR"/>
    <property type="match status" value="1"/>
</dbReference>
<reference evidence="6 7" key="1">
    <citation type="journal article" date="2012" name="BMC Genomics">
        <title>Comparative genomics of the classical Bordetella subspecies: the evolution and exchange of virulence-associated diversity amongst closely related pathogens.</title>
        <authorList>
            <person name="Park J."/>
            <person name="Zhang Y."/>
            <person name="Buboltz A.M."/>
            <person name="Zhang X."/>
            <person name="Schuster S.C."/>
            <person name="Ahuja U."/>
            <person name="Liu M."/>
            <person name="Miller J.F."/>
            <person name="Sebaihia M."/>
            <person name="Bentley S.D."/>
            <person name="Parkhill J."/>
            <person name="Harvill E.T."/>
        </authorList>
    </citation>
    <scope>NUCLEOTIDE SEQUENCE [LARGE SCALE GENOMIC DNA]</scope>
    <source>
        <strain evidence="6 7">253</strain>
    </source>
</reference>
<dbReference type="AlphaFoldDB" id="A0A0C6P7S1"/>
<keyword evidence="2" id="KW-0238">DNA-binding</keyword>
<dbReference type="PANTHER" id="PTHR30136:SF24">
    <property type="entry name" value="HTH-TYPE TRANSCRIPTIONAL REPRESSOR ALLR"/>
    <property type="match status" value="1"/>
</dbReference>
<protein>
    <submittedName>
        <fullName evidence="6">Transcriptional regulator</fullName>
    </submittedName>
</protein>
<dbReference type="Pfam" id="PF01614">
    <property type="entry name" value="IclR_C"/>
    <property type="match status" value="1"/>
</dbReference>
<feature type="domain" description="HTH iclR-type" evidence="4">
    <location>
        <begin position="2"/>
        <end position="64"/>
    </location>
</feature>
<feature type="domain" description="IclR-ED" evidence="5">
    <location>
        <begin position="65"/>
        <end position="245"/>
    </location>
</feature>
<keyword evidence="1" id="KW-0805">Transcription regulation</keyword>
<dbReference type="SUPFAM" id="SSF46785">
    <property type="entry name" value="Winged helix' DNA-binding domain"/>
    <property type="match status" value="1"/>
</dbReference>
<gene>
    <name evidence="6" type="ORF">BN112_2750</name>
</gene>
<dbReference type="RefSeq" id="WP_015064562.1">
    <property type="nucleotide sequence ID" value="NC_019382.1"/>
</dbReference>
<dbReference type="PROSITE" id="PS51077">
    <property type="entry name" value="HTH_ICLR"/>
    <property type="match status" value="1"/>
</dbReference>
<name>A0A0C6P7S1_BORBO</name>
<dbReference type="OrthoDB" id="13103at2"/>
<dbReference type="InterPro" id="IPR005471">
    <property type="entry name" value="Tscrpt_reg_IclR_N"/>
</dbReference>
<dbReference type="KEGG" id="bbh:BN112_2750"/>
<dbReference type="PANTHER" id="PTHR30136">
    <property type="entry name" value="HELIX-TURN-HELIX TRANSCRIPTIONAL REGULATOR, ICLR FAMILY"/>
    <property type="match status" value="1"/>
</dbReference>
<dbReference type="GO" id="GO:0003700">
    <property type="term" value="F:DNA-binding transcription factor activity"/>
    <property type="evidence" value="ECO:0007669"/>
    <property type="project" value="TreeGrafter"/>
</dbReference>
<dbReference type="GO" id="GO:0003677">
    <property type="term" value="F:DNA binding"/>
    <property type="evidence" value="ECO:0007669"/>
    <property type="project" value="UniProtKB-KW"/>
</dbReference>
<evidence type="ECO:0000256" key="2">
    <source>
        <dbReference type="ARBA" id="ARBA00023125"/>
    </source>
</evidence>
<evidence type="ECO:0000313" key="7">
    <source>
        <dbReference type="Proteomes" id="UP000007564"/>
    </source>
</evidence>
<keyword evidence="3" id="KW-0804">Transcription</keyword>
<dbReference type="GO" id="GO:0045892">
    <property type="term" value="P:negative regulation of DNA-templated transcription"/>
    <property type="evidence" value="ECO:0007669"/>
    <property type="project" value="TreeGrafter"/>
</dbReference>
<dbReference type="EMBL" id="HE965806">
    <property type="protein sequence ID" value="CCJ54667.1"/>
    <property type="molecule type" value="Genomic_DNA"/>
</dbReference>
<dbReference type="HOGENOM" id="CLU_062618_7_1_4"/>
<dbReference type="Gene3D" id="3.30.450.40">
    <property type="match status" value="1"/>
</dbReference>
<evidence type="ECO:0000313" key="6">
    <source>
        <dbReference type="EMBL" id="CCJ54667.1"/>
    </source>
</evidence>
<dbReference type="InterPro" id="IPR050707">
    <property type="entry name" value="HTH_MetabolicPath_Reg"/>
</dbReference>
<proteinExistence type="predicted"/>
<evidence type="ECO:0000259" key="5">
    <source>
        <dbReference type="PROSITE" id="PS51078"/>
    </source>
</evidence>
<dbReference type="Gene3D" id="1.10.10.10">
    <property type="entry name" value="Winged helix-like DNA-binding domain superfamily/Winged helix DNA-binding domain"/>
    <property type="match status" value="1"/>
</dbReference>
<evidence type="ECO:0000256" key="1">
    <source>
        <dbReference type="ARBA" id="ARBA00023015"/>
    </source>
</evidence>
<organism evidence="6 7">
    <name type="scientific">Bordetella bronchiseptica 253</name>
    <dbReference type="NCBI Taxonomy" id="568707"/>
    <lineage>
        <taxon>Bacteria</taxon>
        <taxon>Pseudomonadati</taxon>
        <taxon>Pseudomonadota</taxon>
        <taxon>Betaproteobacteria</taxon>
        <taxon>Burkholderiales</taxon>
        <taxon>Alcaligenaceae</taxon>
        <taxon>Bordetella</taxon>
    </lineage>
</organism>
<dbReference type="InterPro" id="IPR036388">
    <property type="entry name" value="WH-like_DNA-bd_sf"/>
</dbReference>
<dbReference type="Proteomes" id="UP000007564">
    <property type="component" value="Chromosome"/>
</dbReference>
<dbReference type="PROSITE" id="PS51078">
    <property type="entry name" value="ICLR_ED"/>
    <property type="match status" value="1"/>
</dbReference>
<dbReference type="FunFam" id="1.10.10.10:FF:000056">
    <property type="entry name" value="IclR family transcriptional regulator"/>
    <property type="match status" value="1"/>
</dbReference>
<sequence length="247" mass="27114">MGKTLVKGLHLLERLAASPEPMGITELAADLDLVQSNVHRLLQTLMESGYVQQDALTRRYRCTMRLWEMGTQIADRMDLSRIARPHMQALVKQSQETVHLAILDGADVLYIDKIDSPQPVRSYTRVGGRAPAYCTGTGKMLLAYCDDLAAALPAKLVKHTARSIASHAALKAELRRVREEGFSENAGEWREDVYGMGAPLFDATGKVSAAIGISGPLARMDAAVVARVRPMLQETARVISRELGYRG</sequence>
<dbReference type="InterPro" id="IPR014757">
    <property type="entry name" value="Tscrpt_reg_IclR_C"/>
</dbReference>
<dbReference type="SUPFAM" id="SSF55781">
    <property type="entry name" value="GAF domain-like"/>
    <property type="match status" value="1"/>
</dbReference>
<evidence type="ECO:0000259" key="4">
    <source>
        <dbReference type="PROSITE" id="PS51077"/>
    </source>
</evidence>
<dbReference type="InterPro" id="IPR036390">
    <property type="entry name" value="WH_DNA-bd_sf"/>
</dbReference>
<dbReference type="SMART" id="SM00346">
    <property type="entry name" value="HTH_ICLR"/>
    <property type="match status" value="1"/>
</dbReference>
<dbReference type="InterPro" id="IPR029016">
    <property type="entry name" value="GAF-like_dom_sf"/>
</dbReference>
<accession>A0A0C6P7S1</accession>